<organism evidence="2">
    <name type="scientific">plant metagenome</name>
    <dbReference type="NCBI Taxonomy" id="1297885"/>
    <lineage>
        <taxon>unclassified sequences</taxon>
        <taxon>metagenomes</taxon>
        <taxon>organismal metagenomes</taxon>
    </lineage>
</organism>
<proteinExistence type="predicted"/>
<dbReference type="EMBL" id="CAADIF010000007">
    <property type="protein sequence ID" value="VFR67786.1"/>
    <property type="molecule type" value="Genomic_DNA"/>
</dbReference>
<dbReference type="Pfam" id="PF01075">
    <property type="entry name" value="Glyco_transf_9"/>
    <property type="match status" value="1"/>
</dbReference>
<dbReference type="GO" id="GO:0016757">
    <property type="term" value="F:glycosyltransferase activity"/>
    <property type="evidence" value="ECO:0007669"/>
    <property type="project" value="InterPro"/>
</dbReference>
<dbReference type="InterPro" id="IPR011990">
    <property type="entry name" value="TPR-like_helical_dom_sf"/>
</dbReference>
<protein>
    <submittedName>
        <fullName evidence="2">FOG: TPR repeat</fullName>
    </submittedName>
</protein>
<gene>
    <name evidence="2" type="ORF">ANDA3_0633</name>
    <name evidence="1" type="ORF">ANK1_0554</name>
    <name evidence="4" type="ORF">ANK2_0554</name>
    <name evidence="5" type="ORF">DAR2_0504</name>
    <name evidence="3" type="ORF">DAR3_0500</name>
</gene>
<evidence type="ECO:0000313" key="4">
    <source>
        <dbReference type="EMBL" id="VFR67786.1"/>
    </source>
</evidence>
<dbReference type="EMBL" id="CAADIA010000005">
    <property type="protein sequence ID" value="VFR29116.1"/>
    <property type="molecule type" value="Genomic_DNA"/>
</dbReference>
<dbReference type="AlphaFoldDB" id="A0A484Q647"/>
<evidence type="ECO:0000313" key="2">
    <source>
        <dbReference type="EMBL" id="VFR32289.1"/>
    </source>
</evidence>
<dbReference type="InterPro" id="IPR002201">
    <property type="entry name" value="Glyco_trans_9"/>
</dbReference>
<evidence type="ECO:0000313" key="1">
    <source>
        <dbReference type="EMBL" id="VFR29116.1"/>
    </source>
</evidence>
<name>A0A484Q647_9ZZZZ</name>
<dbReference type="SUPFAM" id="SSF48452">
    <property type="entry name" value="TPR-like"/>
    <property type="match status" value="1"/>
</dbReference>
<reference evidence="2" key="1">
    <citation type="submission" date="2019-03" db="EMBL/GenBank/DDBJ databases">
        <authorList>
            <person name="Danneels B."/>
        </authorList>
    </citation>
    <scope>NUCLEOTIDE SEQUENCE</scope>
</reference>
<accession>A0A484Q647</accession>
<sequence>MNDPGLAVRHQQMLEAFSADRLEQAEQLARDLIDAGVATLPIWRALGVALRQQGRIEAAREIQQRLVDAAPGNVELRFDLAETLLLQGDFQRGWQHYQYRYHLADTYRLRRDIKAPIWKGQPLPGKTLLIHDEQGYGDTFQFIRLVERAKRQSQARIIVQIQAEQAPFARRLPEVDVVVEQGKLPPPFDAHCQMMSLPLVLGLRPDELPGKVPYLQADPVRVERWRQRLQALSRPWVALAWAGRPSHSNDRNRSMRLEALAPFAPLAGQRGSLLSLQKGPAAAQAHTPPPGLRLAMLGDELKDFEDTAAVLQLCDLLISVDSSPVHLAGALGRPTWVMLPLVPDWRWLLGREDTPWYPETRLFRQSTRGQWDDVVARVADQLFKLAA</sequence>
<dbReference type="Gene3D" id="1.25.40.10">
    <property type="entry name" value="Tetratricopeptide repeat domain"/>
    <property type="match status" value="1"/>
</dbReference>
<dbReference type="EMBL" id="CAADIC010000015">
    <property type="protein sequence ID" value="VFR32289.1"/>
    <property type="molecule type" value="Genomic_DNA"/>
</dbReference>
<dbReference type="Gene3D" id="3.40.50.2000">
    <property type="entry name" value="Glycogen Phosphorylase B"/>
    <property type="match status" value="1"/>
</dbReference>
<dbReference type="SUPFAM" id="SSF53756">
    <property type="entry name" value="UDP-Glycosyltransferase/glycogen phosphorylase"/>
    <property type="match status" value="1"/>
</dbReference>
<dbReference type="EMBL" id="CAADIJ010000003">
    <property type="protein sequence ID" value="VFR63491.1"/>
    <property type="molecule type" value="Genomic_DNA"/>
</dbReference>
<evidence type="ECO:0000313" key="5">
    <source>
        <dbReference type="EMBL" id="VFR73171.1"/>
    </source>
</evidence>
<evidence type="ECO:0000313" key="3">
    <source>
        <dbReference type="EMBL" id="VFR63491.1"/>
    </source>
</evidence>
<dbReference type="EMBL" id="CAADIL010000017">
    <property type="protein sequence ID" value="VFR73171.1"/>
    <property type="molecule type" value="Genomic_DNA"/>
</dbReference>